<proteinExistence type="predicted"/>
<dbReference type="EMBL" id="JACGWJ010000017">
    <property type="protein sequence ID" value="KAL0355064.1"/>
    <property type="molecule type" value="Genomic_DNA"/>
</dbReference>
<name>A0AAW2PH65_SESRA</name>
<dbReference type="AlphaFoldDB" id="A0AAW2PH65"/>
<comment type="caution">
    <text evidence="6">The sequence shown here is derived from an EMBL/GenBank/DDBJ whole genome shotgun (WGS) entry which is preliminary data.</text>
</comment>
<feature type="domain" description="SWIRM" evidence="5">
    <location>
        <begin position="11"/>
        <end position="108"/>
    </location>
</feature>
<keyword evidence="4" id="KW-0539">Nucleus</keyword>
<dbReference type="InterPro" id="IPR036388">
    <property type="entry name" value="WH-like_DNA-bd_sf"/>
</dbReference>
<keyword evidence="3" id="KW-0804">Transcription</keyword>
<dbReference type="Pfam" id="PF04433">
    <property type="entry name" value="SWIRM"/>
    <property type="match status" value="1"/>
</dbReference>
<dbReference type="InterPro" id="IPR009057">
    <property type="entry name" value="Homeodomain-like_sf"/>
</dbReference>
<reference evidence="6" key="1">
    <citation type="submission" date="2020-06" db="EMBL/GenBank/DDBJ databases">
        <authorList>
            <person name="Li T."/>
            <person name="Hu X."/>
            <person name="Zhang T."/>
            <person name="Song X."/>
            <person name="Zhang H."/>
            <person name="Dai N."/>
            <person name="Sheng W."/>
            <person name="Hou X."/>
            <person name="Wei L."/>
        </authorList>
    </citation>
    <scope>NUCLEOTIDE SEQUENCE</scope>
    <source>
        <strain evidence="6">G02</strain>
        <tissue evidence="6">Leaf</tissue>
    </source>
</reference>
<dbReference type="GO" id="GO:0005634">
    <property type="term" value="C:nucleus"/>
    <property type="evidence" value="ECO:0007669"/>
    <property type="project" value="UniProtKB-ARBA"/>
</dbReference>
<evidence type="ECO:0000256" key="1">
    <source>
        <dbReference type="ARBA" id="ARBA00022473"/>
    </source>
</evidence>
<dbReference type="PROSITE" id="PS50934">
    <property type="entry name" value="SWIRM"/>
    <property type="match status" value="1"/>
</dbReference>
<keyword evidence="2" id="KW-0805">Transcription regulation</keyword>
<keyword evidence="1" id="KW-0217">Developmental protein</keyword>
<dbReference type="SUPFAM" id="SSF46689">
    <property type="entry name" value="Homeodomain-like"/>
    <property type="match status" value="1"/>
</dbReference>
<gene>
    <name evidence="6" type="ORF">Sradi_3953300</name>
</gene>
<dbReference type="FunFam" id="1.10.10.10:FF:000020">
    <property type="entry name" value="SWI/SNF complex subunit SMARCC2 isoform c"/>
    <property type="match status" value="1"/>
</dbReference>
<evidence type="ECO:0000259" key="5">
    <source>
        <dbReference type="PROSITE" id="PS50934"/>
    </source>
</evidence>
<accession>A0AAW2PH65</accession>
<evidence type="ECO:0000256" key="2">
    <source>
        <dbReference type="ARBA" id="ARBA00023015"/>
    </source>
</evidence>
<dbReference type="InterPro" id="IPR007526">
    <property type="entry name" value="SWIRM"/>
</dbReference>
<evidence type="ECO:0000256" key="4">
    <source>
        <dbReference type="ARBA" id="ARBA00023242"/>
    </source>
</evidence>
<dbReference type="Gene3D" id="1.10.10.10">
    <property type="entry name" value="Winged helix-like DNA-binding domain superfamily/Winged helix DNA-binding domain"/>
    <property type="match status" value="1"/>
</dbReference>
<organism evidence="6">
    <name type="scientific">Sesamum radiatum</name>
    <name type="common">Black benniseed</name>
    <dbReference type="NCBI Taxonomy" id="300843"/>
    <lineage>
        <taxon>Eukaryota</taxon>
        <taxon>Viridiplantae</taxon>
        <taxon>Streptophyta</taxon>
        <taxon>Embryophyta</taxon>
        <taxon>Tracheophyta</taxon>
        <taxon>Spermatophyta</taxon>
        <taxon>Magnoliopsida</taxon>
        <taxon>eudicotyledons</taxon>
        <taxon>Gunneridae</taxon>
        <taxon>Pentapetalae</taxon>
        <taxon>asterids</taxon>
        <taxon>lamiids</taxon>
        <taxon>Lamiales</taxon>
        <taxon>Pedaliaceae</taxon>
        <taxon>Sesamum</taxon>
    </lineage>
</organism>
<reference evidence="6" key="2">
    <citation type="journal article" date="2024" name="Plant">
        <title>Genomic evolution and insights into agronomic trait innovations of Sesamum species.</title>
        <authorList>
            <person name="Miao H."/>
            <person name="Wang L."/>
            <person name="Qu L."/>
            <person name="Liu H."/>
            <person name="Sun Y."/>
            <person name="Le M."/>
            <person name="Wang Q."/>
            <person name="Wei S."/>
            <person name="Zheng Y."/>
            <person name="Lin W."/>
            <person name="Duan Y."/>
            <person name="Cao H."/>
            <person name="Xiong S."/>
            <person name="Wang X."/>
            <person name="Wei L."/>
            <person name="Li C."/>
            <person name="Ma Q."/>
            <person name="Ju M."/>
            <person name="Zhao R."/>
            <person name="Li G."/>
            <person name="Mu C."/>
            <person name="Tian Q."/>
            <person name="Mei H."/>
            <person name="Zhang T."/>
            <person name="Gao T."/>
            <person name="Zhang H."/>
        </authorList>
    </citation>
    <scope>NUCLEOTIDE SEQUENCE</scope>
    <source>
        <strain evidence="6">G02</strain>
    </source>
</reference>
<protein>
    <submittedName>
        <fullName evidence="6">SWI/SNF complex subunit SWI3A</fullName>
    </submittedName>
</protein>
<evidence type="ECO:0000256" key="3">
    <source>
        <dbReference type="ARBA" id="ARBA00023163"/>
    </source>
</evidence>
<sequence>MDRTSQDLELYTIPSYSSWFSWNNIHEVERFSLREFFDGSSVTRSPRIYKEYRDFIISKYREDPSRKLTFTEVRKSLVGDISVLLKVFTFLEKWGLINFNVADNSEKNSYEGSAKTASFGVEEEEDNCRGRVKVEEGAPYGGW</sequence>
<evidence type="ECO:0000313" key="6">
    <source>
        <dbReference type="EMBL" id="KAL0355064.1"/>
    </source>
</evidence>